<evidence type="ECO:0000313" key="2">
    <source>
        <dbReference type="Proteomes" id="UP000594262"/>
    </source>
</evidence>
<keyword evidence="2" id="KW-1185">Reference proteome</keyword>
<dbReference type="Proteomes" id="UP000594262">
    <property type="component" value="Unplaced"/>
</dbReference>
<sequence length="106" mass="12198">RNQSLQASFRAMEKEKKRKYNKDVLRQNATFTPLIFSSNGGMSRETARFYQKLAEMLSEKHSTSFSCTSSWVKRKIMFSLIRTAVVCVRGSRGLKNIKLGDLNELD</sequence>
<evidence type="ECO:0000313" key="1">
    <source>
        <dbReference type="EnsemblMetazoa" id="CLYHEMP026477.1"/>
    </source>
</evidence>
<accession>A0A7M5XME9</accession>
<dbReference type="AlphaFoldDB" id="A0A7M5XME9"/>
<proteinExistence type="predicted"/>
<dbReference type="EnsemblMetazoa" id="CLYHEMT026477.1">
    <property type="protein sequence ID" value="CLYHEMP026477.1"/>
    <property type="gene ID" value="CLYHEMG026477"/>
</dbReference>
<name>A0A7M5XME9_9CNID</name>
<reference evidence="1" key="1">
    <citation type="submission" date="2021-01" db="UniProtKB">
        <authorList>
            <consortium name="EnsemblMetazoa"/>
        </authorList>
    </citation>
    <scope>IDENTIFICATION</scope>
</reference>
<dbReference type="OrthoDB" id="8118845at2759"/>
<protein>
    <submittedName>
        <fullName evidence="1">Uncharacterized protein</fullName>
    </submittedName>
</protein>
<organism evidence="1 2">
    <name type="scientific">Clytia hemisphaerica</name>
    <dbReference type="NCBI Taxonomy" id="252671"/>
    <lineage>
        <taxon>Eukaryota</taxon>
        <taxon>Metazoa</taxon>
        <taxon>Cnidaria</taxon>
        <taxon>Hydrozoa</taxon>
        <taxon>Hydroidolina</taxon>
        <taxon>Leptothecata</taxon>
        <taxon>Obeliida</taxon>
        <taxon>Clytiidae</taxon>
        <taxon>Clytia</taxon>
    </lineage>
</organism>